<dbReference type="SUPFAM" id="SSF81383">
    <property type="entry name" value="F-box domain"/>
    <property type="match status" value="1"/>
</dbReference>
<dbReference type="InterPro" id="IPR001810">
    <property type="entry name" value="F-box_dom"/>
</dbReference>
<gene>
    <name evidence="2" type="ORF">DAEQUDRAFT_728773</name>
</gene>
<name>A0A165P548_9APHY</name>
<evidence type="ECO:0000259" key="1">
    <source>
        <dbReference type="Pfam" id="PF12937"/>
    </source>
</evidence>
<dbReference type="PANTHER" id="PTHR38926:SF72">
    <property type="entry name" value="IM:7136021-RELATED"/>
    <property type="match status" value="1"/>
</dbReference>
<dbReference type="PANTHER" id="PTHR38926">
    <property type="entry name" value="F-BOX DOMAIN CONTAINING PROTEIN, EXPRESSED"/>
    <property type="match status" value="1"/>
</dbReference>
<dbReference type="AlphaFoldDB" id="A0A165P548"/>
<dbReference type="InterPro" id="IPR032675">
    <property type="entry name" value="LRR_dom_sf"/>
</dbReference>
<keyword evidence="3" id="KW-1185">Reference proteome</keyword>
<reference evidence="2 3" key="1">
    <citation type="journal article" date="2016" name="Mol. Biol. Evol.">
        <title>Comparative Genomics of Early-Diverging Mushroom-Forming Fungi Provides Insights into the Origins of Lignocellulose Decay Capabilities.</title>
        <authorList>
            <person name="Nagy L.G."/>
            <person name="Riley R."/>
            <person name="Tritt A."/>
            <person name="Adam C."/>
            <person name="Daum C."/>
            <person name="Floudas D."/>
            <person name="Sun H."/>
            <person name="Yadav J.S."/>
            <person name="Pangilinan J."/>
            <person name="Larsson K.H."/>
            <person name="Matsuura K."/>
            <person name="Barry K."/>
            <person name="Labutti K."/>
            <person name="Kuo R."/>
            <person name="Ohm R.A."/>
            <person name="Bhattacharya S.S."/>
            <person name="Shirouzu T."/>
            <person name="Yoshinaga Y."/>
            <person name="Martin F.M."/>
            <person name="Grigoriev I.V."/>
            <person name="Hibbett D.S."/>
        </authorList>
    </citation>
    <scope>NUCLEOTIDE SEQUENCE [LARGE SCALE GENOMIC DNA]</scope>
    <source>
        <strain evidence="2 3">L-15889</strain>
    </source>
</reference>
<dbReference type="Proteomes" id="UP000076727">
    <property type="component" value="Unassembled WGS sequence"/>
</dbReference>
<dbReference type="Gene3D" id="1.20.1280.50">
    <property type="match status" value="1"/>
</dbReference>
<dbReference type="InterPro" id="IPR036047">
    <property type="entry name" value="F-box-like_dom_sf"/>
</dbReference>
<dbReference type="OrthoDB" id="2800666at2759"/>
<protein>
    <recommendedName>
        <fullName evidence="1">F-box domain-containing protein</fullName>
    </recommendedName>
</protein>
<dbReference type="SUPFAM" id="SSF52047">
    <property type="entry name" value="RNI-like"/>
    <property type="match status" value="1"/>
</dbReference>
<dbReference type="STRING" id="1314783.A0A165P548"/>
<dbReference type="Gene3D" id="3.80.10.10">
    <property type="entry name" value="Ribonuclease Inhibitor"/>
    <property type="match status" value="1"/>
</dbReference>
<accession>A0A165P548</accession>
<evidence type="ECO:0000313" key="2">
    <source>
        <dbReference type="EMBL" id="KZT67775.1"/>
    </source>
</evidence>
<dbReference type="EMBL" id="KV429073">
    <property type="protein sequence ID" value="KZT67775.1"/>
    <property type="molecule type" value="Genomic_DNA"/>
</dbReference>
<feature type="domain" description="F-box" evidence="1">
    <location>
        <begin position="84"/>
        <end position="142"/>
    </location>
</feature>
<sequence length="606" mass="67147">MADYNSLLRSDLHEAVVDSIESNTAVGQQPSCVSGLLAGLSGLPSDVVHPVIDHSLQALQVCLDRINELKRNLRISRNSSARVNRLPDELFAEIFWYIAQADPCHRRRLSEITGLPTLIPVTHVCKHWRSMALENARLWATLLVEGFSTPGYISLGAIRSTALMAEYLRRSKSHPLSITTMPLSEDCVVDFADILQPHIHRIKRLHIRTGTEFAMLFVLLQLQMAAPHLEELSLEVSHSTEIQHSYLEYWDTILFCGQTPSLRSLSLSQVSIPLGVLWLRGLRHLTLNAHNMHMNAFLDALEKCPSLEALIILDDRPSAPLPGTSTIRGRVVSLPTLRSLTITLQSPFTIGHFLAHIRLPGMTRITINTRIHHLSISGSVRWALLPPVGRDFIHTISSLRTLQVLMHSNNHMSLRGYTRVFDLTGAPNIFTFAAQPELTMDLHCSSPACLLAWLVAEHTGGLPIGAIDTLLMGYSELVISREEWAGFLRSMHGLRSLYLAGTAEASLRSCLHALGARETDEHSGPVLGSSVPLLVQLQRLIIVEDGFDSNPSLRAALETAVQCLCADGALQRLDLVEVMGSGRRRPDATIERLGQFCTVEFSEDKL</sequence>
<proteinExistence type="predicted"/>
<evidence type="ECO:0000313" key="3">
    <source>
        <dbReference type="Proteomes" id="UP000076727"/>
    </source>
</evidence>
<organism evidence="2 3">
    <name type="scientific">Daedalea quercina L-15889</name>
    <dbReference type="NCBI Taxonomy" id="1314783"/>
    <lineage>
        <taxon>Eukaryota</taxon>
        <taxon>Fungi</taxon>
        <taxon>Dikarya</taxon>
        <taxon>Basidiomycota</taxon>
        <taxon>Agaricomycotina</taxon>
        <taxon>Agaricomycetes</taxon>
        <taxon>Polyporales</taxon>
        <taxon>Fomitopsis</taxon>
    </lineage>
</organism>
<dbReference type="Pfam" id="PF12937">
    <property type="entry name" value="F-box-like"/>
    <property type="match status" value="1"/>
</dbReference>